<dbReference type="SUPFAM" id="SSF52058">
    <property type="entry name" value="L domain-like"/>
    <property type="match status" value="1"/>
</dbReference>
<feature type="transmembrane region" description="Helical" evidence="7">
    <location>
        <begin position="69"/>
        <end position="90"/>
    </location>
</feature>
<evidence type="ECO:0000256" key="6">
    <source>
        <dbReference type="ARBA" id="ARBA00023180"/>
    </source>
</evidence>
<evidence type="ECO:0000256" key="3">
    <source>
        <dbReference type="ARBA" id="ARBA00022729"/>
    </source>
</evidence>
<keyword evidence="7" id="KW-1133">Transmembrane helix</keyword>
<comment type="subcellular location">
    <subcellularLocation>
        <location evidence="1">Membrane</location>
    </subcellularLocation>
</comment>
<organism evidence="8 9">
    <name type="scientific">Artemisia annua</name>
    <name type="common">Sweet wormwood</name>
    <dbReference type="NCBI Taxonomy" id="35608"/>
    <lineage>
        <taxon>Eukaryota</taxon>
        <taxon>Viridiplantae</taxon>
        <taxon>Streptophyta</taxon>
        <taxon>Embryophyta</taxon>
        <taxon>Tracheophyta</taxon>
        <taxon>Spermatophyta</taxon>
        <taxon>Magnoliopsida</taxon>
        <taxon>eudicotyledons</taxon>
        <taxon>Gunneridae</taxon>
        <taxon>Pentapetalae</taxon>
        <taxon>asterids</taxon>
        <taxon>campanulids</taxon>
        <taxon>Asterales</taxon>
        <taxon>Asteraceae</taxon>
        <taxon>Asteroideae</taxon>
        <taxon>Anthemideae</taxon>
        <taxon>Artemisiinae</taxon>
        <taxon>Artemisia</taxon>
    </lineage>
</organism>
<comment type="caution">
    <text evidence="8">The sequence shown here is derived from an EMBL/GenBank/DDBJ whole genome shotgun (WGS) entry which is preliminary data.</text>
</comment>
<dbReference type="InterPro" id="IPR032675">
    <property type="entry name" value="LRR_dom_sf"/>
</dbReference>
<dbReference type="GO" id="GO:0016020">
    <property type="term" value="C:membrane"/>
    <property type="evidence" value="ECO:0007669"/>
    <property type="project" value="UniProtKB-SubCell"/>
</dbReference>
<keyword evidence="8" id="KW-0675">Receptor</keyword>
<dbReference type="InterPro" id="IPR053038">
    <property type="entry name" value="RLP_Defense"/>
</dbReference>
<reference evidence="8 9" key="1">
    <citation type="journal article" date="2018" name="Mol. Plant">
        <title>The genome of Artemisia annua provides insight into the evolution of Asteraceae family and artemisinin biosynthesis.</title>
        <authorList>
            <person name="Shen Q."/>
            <person name="Zhang L."/>
            <person name="Liao Z."/>
            <person name="Wang S."/>
            <person name="Yan T."/>
            <person name="Shi P."/>
            <person name="Liu M."/>
            <person name="Fu X."/>
            <person name="Pan Q."/>
            <person name="Wang Y."/>
            <person name="Lv Z."/>
            <person name="Lu X."/>
            <person name="Zhang F."/>
            <person name="Jiang W."/>
            <person name="Ma Y."/>
            <person name="Chen M."/>
            <person name="Hao X."/>
            <person name="Li L."/>
            <person name="Tang Y."/>
            <person name="Lv G."/>
            <person name="Zhou Y."/>
            <person name="Sun X."/>
            <person name="Brodelius P.E."/>
            <person name="Rose J.K.C."/>
            <person name="Tang K."/>
        </authorList>
    </citation>
    <scope>NUCLEOTIDE SEQUENCE [LARGE SCALE GENOMIC DNA]</scope>
    <source>
        <strain evidence="9">cv. Huhao1</strain>
        <tissue evidence="8">Leaf</tissue>
    </source>
</reference>
<dbReference type="EMBL" id="PKPP01001988">
    <property type="protein sequence ID" value="PWA78438.1"/>
    <property type="molecule type" value="Genomic_DNA"/>
</dbReference>
<dbReference type="InterPro" id="IPR001611">
    <property type="entry name" value="Leu-rich_rpt"/>
</dbReference>
<evidence type="ECO:0000256" key="2">
    <source>
        <dbReference type="ARBA" id="ARBA00022614"/>
    </source>
</evidence>
<dbReference type="PANTHER" id="PTHR48064">
    <property type="entry name" value="OS01G0750400 PROTEIN"/>
    <property type="match status" value="1"/>
</dbReference>
<protein>
    <submittedName>
        <fullName evidence="8">Leucine-rich receptor-like protein kinase family protein</fullName>
    </submittedName>
</protein>
<keyword evidence="8" id="KW-0418">Kinase</keyword>
<keyword evidence="4" id="KW-0677">Repeat</keyword>
<evidence type="ECO:0000256" key="7">
    <source>
        <dbReference type="SAM" id="Phobius"/>
    </source>
</evidence>
<evidence type="ECO:0000256" key="5">
    <source>
        <dbReference type="ARBA" id="ARBA00023136"/>
    </source>
</evidence>
<dbReference type="Pfam" id="PF00560">
    <property type="entry name" value="LRR_1"/>
    <property type="match status" value="3"/>
</dbReference>
<evidence type="ECO:0000256" key="4">
    <source>
        <dbReference type="ARBA" id="ARBA00022737"/>
    </source>
</evidence>
<evidence type="ECO:0000313" key="8">
    <source>
        <dbReference type="EMBL" id="PWA78438.1"/>
    </source>
</evidence>
<keyword evidence="9" id="KW-1185">Reference proteome</keyword>
<dbReference type="PANTHER" id="PTHR48064:SF6">
    <property type="entry name" value="RECEPTOR-LIKE PROTEIN KINASE 2"/>
    <property type="match status" value="1"/>
</dbReference>
<dbReference type="GO" id="GO:0016301">
    <property type="term" value="F:kinase activity"/>
    <property type="evidence" value="ECO:0007669"/>
    <property type="project" value="UniProtKB-KW"/>
</dbReference>
<dbReference type="Proteomes" id="UP000245207">
    <property type="component" value="Unassembled WGS sequence"/>
</dbReference>
<keyword evidence="8" id="KW-0808">Transferase</keyword>
<dbReference type="AlphaFoldDB" id="A0A2U1NY67"/>
<evidence type="ECO:0000313" key="9">
    <source>
        <dbReference type="Proteomes" id="UP000245207"/>
    </source>
</evidence>
<dbReference type="PROSITE" id="PS51450">
    <property type="entry name" value="LRR"/>
    <property type="match status" value="1"/>
</dbReference>
<keyword evidence="2" id="KW-0433">Leucine-rich repeat</keyword>
<keyword evidence="7" id="KW-0812">Transmembrane</keyword>
<dbReference type="Gene3D" id="3.80.10.10">
    <property type="entry name" value="Ribonuclease Inhibitor"/>
    <property type="match status" value="1"/>
</dbReference>
<dbReference type="STRING" id="35608.A0A2U1NY67"/>
<accession>A0A2U1NY67</accession>
<dbReference type="FunFam" id="3.80.10.10:FF:000041">
    <property type="entry name" value="LRR receptor-like serine/threonine-protein kinase ERECTA"/>
    <property type="match status" value="1"/>
</dbReference>
<dbReference type="OrthoDB" id="1749075at2759"/>
<keyword evidence="3" id="KW-0732">Signal</keyword>
<evidence type="ECO:0000256" key="1">
    <source>
        <dbReference type="ARBA" id="ARBA00004370"/>
    </source>
</evidence>
<sequence length="537" mass="59256">MQIRRLTQGSSLGFSVLKSRKVLRLLVLQKVSTGLGDRSAARVLDGLGSQSFKIVEVFARFLGLFDKGFLGFIVFLSCCLVALIISYGLAYKVDKGVFSGTRVLCLVRCCEVLLQGYQNKQRVVEKKVKDLSRLQGFLGYKKSISKKKSTTRVTSKSVGYFLDSRVVDLLDGLISKGVEFEVEPLGDHTFEVEPQAYVGQVAGSQEVQTQDLIDYHSSRDREQHIAQELDRYGEDSNEAAFAVAAVEKINTDESLTFKDTVACEVISKWKSGLKEEMDTRSDVYLLSNGCRKSSDDSDDYYCEYTPAKGNILDMEIIRDQSGNTLRGSQSRVHNGKLVQTLLEGHSILSLEISLSGDCDVEKNGKLSYTYAVGSQEYQMVCTRPDIASVDVVISLRGNKLNGSIPDGLFNMGLDRIDFSRNELTGSIPTGSSKLFETLQSLDLSGNQLTGNIPAEIGLNLKLRYLNLSWNNFQTRMPSELGYFQNLTVLDLRNGAFQGAIPREICDSGSLGILQLDGNSFTGSIPDEIGNCSSLYLL</sequence>
<keyword evidence="5 7" id="KW-0472">Membrane</keyword>
<keyword evidence="6" id="KW-0325">Glycoprotein</keyword>
<name>A0A2U1NY67_ARTAN</name>
<gene>
    <name evidence="8" type="ORF">CTI12_AA215160</name>
</gene>
<proteinExistence type="predicted"/>